<keyword evidence="1" id="KW-0934">Plastid</keyword>
<sequence length="65" mass="7917">MARKSNLFSISFRRKNFSLSFSSIKSKNWFLKLSKNFWKKIVLLKNLYRCSKHKIWIFKCSTLHT</sequence>
<organism evidence="1">
    <name type="scientific">Glaucocystis sp. BBH</name>
    <dbReference type="NCBI Taxonomy" id="2023628"/>
    <lineage>
        <taxon>Eukaryota</taxon>
        <taxon>Glaucocystophyceae</taxon>
        <taxon>Glaucocystales</taxon>
        <taxon>Glaucocystaceae</taxon>
        <taxon>Glaucocystis</taxon>
    </lineage>
</organism>
<geneLocation type="plastid" evidence="1"/>
<accession>A0A3G1IV60</accession>
<gene>
    <name evidence="1" type="primary">orf500</name>
</gene>
<dbReference type="AlphaFoldDB" id="A0A3G1IV60"/>
<dbReference type="EMBL" id="MF167424">
    <property type="protein sequence ID" value="ASQ39922.1"/>
    <property type="molecule type" value="Genomic_DNA"/>
</dbReference>
<proteinExistence type="predicted"/>
<evidence type="ECO:0000313" key="1">
    <source>
        <dbReference type="EMBL" id="ASQ39922.1"/>
    </source>
</evidence>
<reference evidence="1" key="1">
    <citation type="submission" date="2017-05" db="EMBL/GenBank/DDBJ databases">
        <title>Plastid comparative genomics reveals ancient divergence between Glaucophyte genera.</title>
        <authorList>
            <person name="Figueroa-Martinez F.J."/>
            <person name="Jackson C."/>
            <person name="Reyes-Prieto A."/>
        </authorList>
    </citation>
    <scope>NUCLEOTIDE SEQUENCE</scope>
    <source>
        <strain evidence="1">BBH</strain>
    </source>
</reference>
<protein>
    <submittedName>
        <fullName evidence="1">Uncharacterized protein</fullName>
    </submittedName>
</protein>
<name>A0A3G1IV60_9EUKA</name>